<gene>
    <name evidence="1" type="ordered locus">SBI_07363</name>
</gene>
<sequence>MSVASDGPGTPLVVDGTGMLCVTFGQRVRGLLADLGVPATA</sequence>
<dbReference type="EMBL" id="CP002047">
    <property type="protein sequence ID" value="ADI10483.1"/>
    <property type="molecule type" value="Genomic_DNA"/>
</dbReference>
<evidence type="ECO:0000313" key="2">
    <source>
        <dbReference type="Proteomes" id="UP000000377"/>
    </source>
</evidence>
<reference evidence="1 2" key="1">
    <citation type="journal article" date="2010" name="J. Bacteriol.">
        <title>Genome sequence of the milbemycin-producing bacterium Streptomyces bingchenggensis.</title>
        <authorList>
            <person name="Wang X.J."/>
            <person name="Yan Y.J."/>
            <person name="Zhang B."/>
            <person name="An J."/>
            <person name="Wang J.J."/>
            <person name="Tian J."/>
            <person name="Jiang L."/>
            <person name="Chen Y.H."/>
            <person name="Huang S.X."/>
            <person name="Yin M."/>
            <person name="Zhang J."/>
            <person name="Gao A.L."/>
            <person name="Liu C.X."/>
            <person name="Zhu Z.X."/>
            <person name="Xiang W.S."/>
        </authorList>
    </citation>
    <scope>NUCLEOTIDE SEQUENCE [LARGE SCALE GENOMIC DNA]</scope>
    <source>
        <strain evidence="1 2">BCW-1</strain>
    </source>
</reference>
<dbReference type="AlphaFoldDB" id="D7C7C9"/>
<evidence type="ECO:0000313" key="1">
    <source>
        <dbReference type="EMBL" id="ADI10483.1"/>
    </source>
</evidence>
<dbReference type="RefSeq" id="WP_014179933.1">
    <property type="nucleotide sequence ID" value="NC_016582.1"/>
</dbReference>
<dbReference type="KEGG" id="sbh:SBI_07363"/>
<accession>D7C7C9</accession>
<dbReference type="STRING" id="749414.SBI_07363"/>
<keyword evidence="2" id="KW-1185">Reference proteome</keyword>
<dbReference type="PATRIC" id="fig|749414.3.peg.7573"/>
<dbReference type="Proteomes" id="UP000000377">
    <property type="component" value="Chromosome"/>
</dbReference>
<protein>
    <submittedName>
        <fullName evidence="1">Uncharacterized protein</fullName>
    </submittedName>
</protein>
<proteinExistence type="predicted"/>
<organism evidence="1 2">
    <name type="scientific">Streptomyces bingchenggensis (strain BCW-1)</name>
    <dbReference type="NCBI Taxonomy" id="749414"/>
    <lineage>
        <taxon>Bacteria</taxon>
        <taxon>Bacillati</taxon>
        <taxon>Actinomycetota</taxon>
        <taxon>Actinomycetes</taxon>
        <taxon>Kitasatosporales</taxon>
        <taxon>Streptomycetaceae</taxon>
        <taxon>Streptomyces</taxon>
    </lineage>
</organism>
<dbReference type="HOGENOM" id="CLU_3277061_0_0_11"/>
<name>D7C7C9_STRBB</name>